<keyword evidence="2" id="KW-1185">Reference proteome</keyword>
<evidence type="ECO:0000313" key="2">
    <source>
        <dbReference type="Proteomes" id="UP001163321"/>
    </source>
</evidence>
<reference evidence="1 2" key="1">
    <citation type="journal article" date="2022" name="bioRxiv">
        <title>The genome of the oomycete Peronosclerospora sorghi, a cosmopolitan pathogen of maize and sorghum, is inflated with dispersed pseudogenes.</title>
        <authorList>
            <person name="Fletcher K."/>
            <person name="Martin F."/>
            <person name="Isakeit T."/>
            <person name="Cavanaugh K."/>
            <person name="Magill C."/>
            <person name="Michelmore R."/>
        </authorList>
    </citation>
    <scope>NUCLEOTIDE SEQUENCE [LARGE SCALE GENOMIC DNA]</scope>
    <source>
        <strain evidence="1">P6</strain>
    </source>
</reference>
<accession>A0ACC0WFA9</accession>
<sequence>MKSRKLKHKQLDSLIEEFIAKDVQHCKTHEDLLATIQVQPAYLRQMYKLPPAWLDGTYCLHAVYRATRGMVLPATFTDPLEYLRAKFNVPTATPLQLFEYIFPDDEVRRAALSWAMVDLFLMVFAPGIYFDPVKVSMLIPAELPNKRLRTPFLLWSDINLQCVTKTDAVANRYLLLKTTLNDAPVYIHVVYAPDEPSERGEFFRALPTVFDDDSTLFDTQDYYDHHVQHLVMGDFNVTLDNHLDQKLPGLHHPGTGRTELRDWLVKLGLIDSWRFMNPDIRDFTIPKRKNRLDYCFLTPDLLQHRLDYIRHVRDMKWHNEDHIAVEFRLKAKILPRSKRQPWICPPWLLKDPMVKQFLVESAADLANRLKSFCGANPGCLLDEHKRSDCIYLRSLWIELKDLDERRTAQLVKAVNDAHDRFNTTSTDHHHEVLLQAQLQLKDHQEHMKARNQSRKFAADLYLSERATGHFFRAPQKDFFCSPITGFQYEDGVVTEDPALVAVGHRKFWGEIFQSTSTVLRHQHEESSFHQACSVIFEGCRPPSQYLQDYNHAFYSQDLPSQDLEYPYKILGVEDTVKLLGIFTSAHHGGLGLTPVKEFIQAMHLKSLGDAIAATVRRCAAPRWMTPALSLFSKALGTQGEGFDILYALVKGKWSFLTDFWFSTLHLWTDLNIARGSSKWKCYTQTAPFWNNFNLLFGKTKRPMVKLSKHNSLLQAHGLCRQQDFAERSSNYATQEYLYDILDVEAFPRPASKTLFIVQAIPRLTLLQSHDSPMFGPVLPSLIESARHGLILDNIMRSQEKQGPKLPLRQLDIPEFTPPDDMWTNEISWYRNVLPVAADVNFPIQRNAMGFRYKFQWRSQVETSSTCVHGCAALETAQHLFWHCPVAAFQWIYYLRPFESLLTSAFNWKHILFPRTFHLRPEPIRLFGERHIFEVFNITRCCVFRSLSLHRNKRIYDPTVSTDAHFVRHHCFSYVDPQSRQLRLRAEENCRRGLVRFLQLVQTSFATPTVDRQL</sequence>
<organism evidence="1 2">
    <name type="scientific">Peronosclerospora sorghi</name>
    <dbReference type="NCBI Taxonomy" id="230839"/>
    <lineage>
        <taxon>Eukaryota</taxon>
        <taxon>Sar</taxon>
        <taxon>Stramenopiles</taxon>
        <taxon>Oomycota</taxon>
        <taxon>Peronosporomycetes</taxon>
        <taxon>Peronosporales</taxon>
        <taxon>Peronosporaceae</taxon>
        <taxon>Peronosclerospora</taxon>
    </lineage>
</organism>
<comment type="caution">
    <text evidence="1">The sequence shown here is derived from an EMBL/GenBank/DDBJ whole genome shotgun (WGS) entry which is preliminary data.</text>
</comment>
<proteinExistence type="predicted"/>
<evidence type="ECO:0000313" key="1">
    <source>
        <dbReference type="EMBL" id="KAI9917452.1"/>
    </source>
</evidence>
<dbReference type="Proteomes" id="UP001163321">
    <property type="component" value="Chromosome 13"/>
</dbReference>
<gene>
    <name evidence="1" type="ORF">PsorP6_012982</name>
</gene>
<name>A0ACC0WFA9_9STRA</name>
<dbReference type="EMBL" id="CM047592">
    <property type="protein sequence ID" value="KAI9917452.1"/>
    <property type="molecule type" value="Genomic_DNA"/>
</dbReference>
<protein>
    <submittedName>
        <fullName evidence="1">Uncharacterized protein</fullName>
    </submittedName>
</protein>